<accession>A0A7J9KW74</accession>
<dbReference type="Proteomes" id="UP000593576">
    <property type="component" value="Unassembled WGS sequence"/>
</dbReference>
<name>A0A7J9KW74_GOSSC</name>
<keyword evidence="2" id="KW-1185">Reference proteome</keyword>
<reference evidence="1 2" key="1">
    <citation type="journal article" date="2019" name="Genome Biol. Evol.">
        <title>Insights into the evolution of the New World diploid cottons (Gossypium, subgenus Houzingenia) based on genome sequencing.</title>
        <authorList>
            <person name="Grover C.E."/>
            <person name="Arick M.A. 2nd"/>
            <person name="Thrash A."/>
            <person name="Conover J.L."/>
            <person name="Sanders W.S."/>
            <person name="Peterson D.G."/>
            <person name="Frelichowski J.E."/>
            <person name="Scheffler J.A."/>
            <person name="Scheffler B.E."/>
            <person name="Wendel J.F."/>
        </authorList>
    </citation>
    <scope>NUCLEOTIDE SEQUENCE [LARGE SCALE GENOMIC DNA]</scope>
    <source>
        <strain evidence="1">1</strain>
        <tissue evidence="1">Leaf</tissue>
    </source>
</reference>
<comment type="caution">
    <text evidence="1">The sequence shown here is derived from an EMBL/GenBank/DDBJ whole genome shotgun (WGS) entry which is preliminary data.</text>
</comment>
<sequence length="194" mass="22226">MAKPWCDPLADRYNSWQQRSLSWWRIRNLSRCKNGRFLYDSRGEGHSFRDTCEQASARVDVESSLAKRDVYPNGLIGKVHQGLCNTGKSTKAIKSGSPTMATLGGKSTEKIMEETEVHQGYIAWGRPRGTTKYGNRQGKPEEFDPLVRNCKGVWETATEREWTIFCLAPEELTIIPVVQEFYLTVNEREAMRPY</sequence>
<proteinExistence type="predicted"/>
<organism evidence="1 2">
    <name type="scientific">Gossypium schwendimanii</name>
    <name type="common">Cotton</name>
    <dbReference type="NCBI Taxonomy" id="34291"/>
    <lineage>
        <taxon>Eukaryota</taxon>
        <taxon>Viridiplantae</taxon>
        <taxon>Streptophyta</taxon>
        <taxon>Embryophyta</taxon>
        <taxon>Tracheophyta</taxon>
        <taxon>Spermatophyta</taxon>
        <taxon>Magnoliopsida</taxon>
        <taxon>eudicotyledons</taxon>
        <taxon>Gunneridae</taxon>
        <taxon>Pentapetalae</taxon>
        <taxon>rosids</taxon>
        <taxon>malvids</taxon>
        <taxon>Malvales</taxon>
        <taxon>Malvaceae</taxon>
        <taxon>Malvoideae</taxon>
        <taxon>Gossypium</taxon>
    </lineage>
</organism>
<dbReference type="AlphaFoldDB" id="A0A7J9KW74"/>
<gene>
    <name evidence="1" type="ORF">Goshw_004121</name>
</gene>
<evidence type="ECO:0000313" key="2">
    <source>
        <dbReference type="Proteomes" id="UP000593576"/>
    </source>
</evidence>
<protein>
    <submittedName>
        <fullName evidence="1">Uncharacterized protein</fullName>
    </submittedName>
</protein>
<dbReference type="OrthoDB" id="10447061at2759"/>
<evidence type="ECO:0000313" key="1">
    <source>
        <dbReference type="EMBL" id="MBA0850671.1"/>
    </source>
</evidence>
<dbReference type="EMBL" id="JABFAF010000003">
    <property type="protein sequence ID" value="MBA0850671.1"/>
    <property type="molecule type" value="Genomic_DNA"/>
</dbReference>